<comment type="caution">
    <text evidence="2">The sequence shown here is derived from an EMBL/GenBank/DDBJ whole genome shotgun (WGS) entry which is preliminary data.</text>
</comment>
<accession>A0A0L0VQG0</accession>
<feature type="region of interest" description="Disordered" evidence="1">
    <location>
        <begin position="1"/>
        <end position="49"/>
    </location>
</feature>
<proteinExistence type="predicted"/>
<evidence type="ECO:0000313" key="2">
    <source>
        <dbReference type="EMBL" id="KNF01508.1"/>
    </source>
</evidence>
<evidence type="ECO:0000313" key="3">
    <source>
        <dbReference type="Proteomes" id="UP000054564"/>
    </source>
</evidence>
<dbReference type="Proteomes" id="UP000054564">
    <property type="component" value="Unassembled WGS sequence"/>
</dbReference>
<sequence>MESKFGARSSSENCWNLTSEASSSERTLSSPLHEPSSKKPHAVGKDDDVTDVITNQDQLRVFYKDLNLEARISCSNQQLLLTFLSRSLTATDINNKNSNLLDQIFPPITDSNIGYHELILSKSNYLQLKLL</sequence>
<feature type="compositionally biased region" description="Low complexity" evidence="1">
    <location>
        <begin position="17"/>
        <end position="30"/>
    </location>
</feature>
<dbReference type="AlphaFoldDB" id="A0A0L0VQG0"/>
<organism evidence="2 3">
    <name type="scientific">Puccinia striiformis f. sp. tritici PST-78</name>
    <dbReference type="NCBI Taxonomy" id="1165861"/>
    <lineage>
        <taxon>Eukaryota</taxon>
        <taxon>Fungi</taxon>
        <taxon>Dikarya</taxon>
        <taxon>Basidiomycota</taxon>
        <taxon>Pucciniomycotina</taxon>
        <taxon>Pucciniomycetes</taxon>
        <taxon>Pucciniales</taxon>
        <taxon>Pucciniaceae</taxon>
        <taxon>Puccinia</taxon>
    </lineage>
</organism>
<reference evidence="3" key="1">
    <citation type="submission" date="2014-03" db="EMBL/GenBank/DDBJ databases">
        <title>The Genome Sequence of Puccinia striiformis f. sp. tritici PST-78.</title>
        <authorList>
            <consortium name="The Broad Institute Genome Sequencing Platform"/>
            <person name="Cuomo C."/>
            <person name="Hulbert S."/>
            <person name="Chen X."/>
            <person name="Walker B."/>
            <person name="Young S.K."/>
            <person name="Zeng Q."/>
            <person name="Gargeya S."/>
            <person name="Fitzgerald M."/>
            <person name="Haas B."/>
            <person name="Abouelleil A."/>
            <person name="Alvarado L."/>
            <person name="Arachchi H.M."/>
            <person name="Berlin A.M."/>
            <person name="Chapman S.B."/>
            <person name="Goldberg J."/>
            <person name="Griggs A."/>
            <person name="Gujja S."/>
            <person name="Hansen M."/>
            <person name="Howarth C."/>
            <person name="Imamovic A."/>
            <person name="Larimer J."/>
            <person name="McCowan C."/>
            <person name="Montmayeur A."/>
            <person name="Murphy C."/>
            <person name="Neiman D."/>
            <person name="Pearson M."/>
            <person name="Priest M."/>
            <person name="Roberts A."/>
            <person name="Saif S."/>
            <person name="Shea T."/>
            <person name="Sisk P."/>
            <person name="Sykes S."/>
            <person name="Wortman J."/>
            <person name="Nusbaum C."/>
            <person name="Birren B."/>
        </authorList>
    </citation>
    <scope>NUCLEOTIDE SEQUENCE [LARGE SCALE GENOMIC DNA]</scope>
    <source>
        <strain evidence="3">race PST-78</strain>
    </source>
</reference>
<dbReference type="EMBL" id="AJIL01000029">
    <property type="protein sequence ID" value="KNF01508.1"/>
    <property type="molecule type" value="Genomic_DNA"/>
</dbReference>
<keyword evidence="3" id="KW-1185">Reference proteome</keyword>
<protein>
    <submittedName>
        <fullName evidence="2">Uncharacterized protein</fullName>
    </submittedName>
</protein>
<gene>
    <name evidence="2" type="ORF">PSTG_05288</name>
</gene>
<evidence type="ECO:0000256" key="1">
    <source>
        <dbReference type="SAM" id="MobiDB-lite"/>
    </source>
</evidence>
<name>A0A0L0VQG0_9BASI</name>